<evidence type="ECO:0000256" key="17">
    <source>
        <dbReference type="ARBA" id="ARBA00023180"/>
    </source>
</evidence>
<name>A0A4Q7YWM0_9BACT</name>
<evidence type="ECO:0000256" key="5">
    <source>
        <dbReference type="ARBA" id="ARBA00014116"/>
    </source>
</evidence>
<keyword evidence="7" id="KW-0121">Carboxypeptidase</keyword>
<keyword evidence="9" id="KW-0479">Metal-binding</keyword>
<accession>A0A4Q7YWM0</accession>
<keyword evidence="11" id="KW-0378">Hydrolase</keyword>
<feature type="chain" id="PRO_5020947982" description="Carboxypeptidase Q" evidence="22">
    <location>
        <begin position="27"/>
        <end position="592"/>
    </location>
</feature>
<keyword evidence="6" id="KW-0964">Secreted</keyword>
<comment type="caution">
    <text evidence="24">The sequence shown here is derived from an EMBL/GenBank/DDBJ whole genome shotgun (WGS) entry which is preliminary data.</text>
</comment>
<dbReference type="PANTHER" id="PTHR12053">
    <property type="entry name" value="PROTEASE FAMILY M28 PLASMA GLUTAMATE CARBOXYPEPTIDASE-RELATED"/>
    <property type="match status" value="1"/>
</dbReference>
<dbReference type="GO" id="GO:0004180">
    <property type="term" value="F:carboxypeptidase activity"/>
    <property type="evidence" value="ECO:0007669"/>
    <property type="project" value="UniProtKB-KW"/>
</dbReference>
<evidence type="ECO:0000256" key="22">
    <source>
        <dbReference type="SAM" id="SignalP"/>
    </source>
</evidence>
<proteinExistence type="predicted"/>
<dbReference type="InterPro" id="IPR007484">
    <property type="entry name" value="Peptidase_M28"/>
</dbReference>
<evidence type="ECO:0000256" key="18">
    <source>
        <dbReference type="ARBA" id="ARBA00023228"/>
    </source>
</evidence>
<dbReference type="GO" id="GO:0046872">
    <property type="term" value="F:metal ion binding"/>
    <property type="evidence" value="ECO:0007669"/>
    <property type="project" value="UniProtKB-KW"/>
</dbReference>
<evidence type="ECO:0000256" key="9">
    <source>
        <dbReference type="ARBA" id="ARBA00022723"/>
    </source>
</evidence>
<dbReference type="GO" id="GO:0006508">
    <property type="term" value="P:proteolysis"/>
    <property type="evidence" value="ECO:0007669"/>
    <property type="project" value="UniProtKB-KW"/>
</dbReference>
<dbReference type="Gene3D" id="3.40.630.10">
    <property type="entry name" value="Zn peptidases"/>
    <property type="match status" value="2"/>
</dbReference>
<dbReference type="Pfam" id="PF04389">
    <property type="entry name" value="Peptidase_M28"/>
    <property type="match status" value="1"/>
</dbReference>
<dbReference type="PANTHER" id="PTHR12053:SF3">
    <property type="entry name" value="CARBOXYPEPTIDASE Q"/>
    <property type="match status" value="1"/>
</dbReference>
<keyword evidence="14" id="KW-0333">Golgi apparatus</keyword>
<evidence type="ECO:0000256" key="11">
    <source>
        <dbReference type="ARBA" id="ARBA00022801"/>
    </source>
</evidence>
<keyword evidence="15" id="KW-0482">Metalloprotease</keyword>
<evidence type="ECO:0000256" key="6">
    <source>
        <dbReference type="ARBA" id="ARBA00022525"/>
    </source>
</evidence>
<evidence type="ECO:0000256" key="12">
    <source>
        <dbReference type="ARBA" id="ARBA00022824"/>
    </source>
</evidence>
<evidence type="ECO:0000259" key="23">
    <source>
        <dbReference type="Pfam" id="PF04389"/>
    </source>
</evidence>
<evidence type="ECO:0000256" key="19">
    <source>
        <dbReference type="ARBA" id="ARBA00025833"/>
    </source>
</evidence>
<evidence type="ECO:0000256" key="2">
    <source>
        <dbReference type="ARBA" id="ARBA00004371"/>
    </source>
</evidence>
<gene>
    <name evidence="24" type="ORF">BDD14_3320</name>
</gene>
<dbReference type="InterPro" id="IPR039866">
    <property type="entry name" value="CPQ"/>
</dbReference>
<dbReference type="OrthoDB" id="9769665at2"/>
<feature type="domain" description="Peptidase M28" evidence="23">
    <location>
        <begin position="333"/>
        <end position="545"/>
    </location>
</feature>
<dbReference type="GO" id="GO:0005764">
    <property type="term" value="C:lysosome"/>
    <property type="evidence" value="ECO:0007669"/>
    <property type="project" value="UniProtKB-SubCell"/>
</dbReference>
<evidence type="ECO:0000256" key="21">
    <source>
        <dbReference type="SAM" id="MobiDB-lite"/>
    </source>
</evidence>
<evidence type="ECO:0000256" key="3">
    <source>
        <dbReference type="ARBA" id="ARBA00004555"/>
    </source>
</evidence>
<keyword evidence="18" id="KW-0458">Lysosome</keyword>
<keyword evidence="12" id="KW-0256">Endoplasmic reticulum</keyword>
<keyword evidence="16" id="KW-0865">Zymogen</keyword>
<feature type="region of interest" description="Disordered" evidence="21">
    <location>
        <begin position="570"/>
        <end position="592"/>
    </location>
</feature>
<evidence type="ECO:0000256" key="4">
    <source>
        <dbReference type="ARBA" id="ARBA00004613"/>
    </source>
</evidence>
<keyword evidence="10 22" id="KW-0732">Signal</keyword>
<reference evidence="24 25" key="1">
    <citation type="submission" date="2019-02" db="EMBL/GenBank/DDBJ databases">
        <title>Genomic Encyclopedia of Archaeal and Bacterial Type Strains, Phase II (KMG-II): from individual species to whole genera.</title>
        <authorList>
            <person name="Goeker M."/>
        </authorList>
    </citation>
    <scope>NUCLEOTIDE SEQUENCE [LARGE SCALE GENOMIC DNA]</scope>
    <source>
        <strain evidence="24 25">DSM 18101</strain>
    </source>
</reference>
<evidence type="ECO:0000256" key="13">
    <source>
        <dbReference type="ARBA" id="ARBA00022833"/>
    </source>
</evidence>
<dbReference type="GO" id="GO:0005576">
    <property type="term" value="C:extracellular region"/>
    <property type="evidence" value="ECO:0007669"/>
    <property type="project" value="UniProtKB-SubCell"/>
</dbReference>
<comment type="subcellular location">
    <subcellularLocation>
        <location evidence="1">Endoplasmic reticulum</location>
    </subcellularLocation>
    <subcellularLocation>
        <location evidence="3">Golgi apparatus</location>
    </subcellularLocation>
    <subcellularLocation>
        <location evidence="2">Lysosome</location>
    </subcellularLocation>
    <subcellularLocation>
        <location evidence="4">Secreted</location>
    </subcellularLocation>
</comment>
<evidence type="ECO:0000256" key="10">
    <source>
        <dbReference type="ARBA" id="ARBA00022729"/>
    </source>
</evidence>
<evidence type="ECO:0000256" key="15">
    <source>
        <dbReference type="ARBA" id="ARBA00023049"/>
    </source>
</evidence>
<evidence type="ECO:0000256" key="8">
    <source>
        <dbReference type="ARBA" id="ARBA00022670"/>
    </source>
</evidence>
<dbReference type="GO" id="GO:0070573">
    <property type="term" value="F:metallodipeptidase activity"/>
    <property type="evidence" value="ECO:0007669"/>
    <property type="project" value="InterPro"/>
</dbReference>
<keyword evidence="25" id="KW-1185">Reference proteome</keyword>
<comment type="subunit">
    <text evidence="19">Homodimer. The monomeric form is inactive while the homodimer is active.</text>
</comment>
<evidence type="ECO:0000313" key="25">
    <source>
        <dbReference type="Proteomes" id="UP000292958"/>
    </source>
</evidence>
<dbReference type="AlphaFoldDB" id="A0A4Q7YWM0"/>
<dbReference type="EMBL" id="SHKW01000001">
    <property type="protein sequence ID" value="RZU41784.1"/>
    <property type="molecule type" value="Genomic_DNA"/>
</dbReference>
<keyword evidence="8" id="KW-0645">Protease</keyword>
<dbReference type="RefSeq" id="WP_130419645.1">
    <property type="nucleotide sequence ID" value="NZ_SHKW01000001.1"/>
</dbReference>
<keyword evidence="17" id="KW-0325">Glycoprotein</keyword>
<protein>
    <recommendedName>
        <fullName evidence="5">Carboxypeptidase Q</fullName>
    </recommendedName>
    <alternativeName>
        <fullName evidence="20">Plasma glutamate carboxypeptidase</fullName>
    </alternativeName>
</protein>
<evidence type="ECO:0000256" key="14">
    <source>
        <dbReference type="ARBA" id="ARBA00023034"/>
    </source>
</evidence>
<dbReference type="Proteomes" id="UP000292958">
    <property type="component" value="Unassembled WGS sequence"/>
</dbReference>
<evidence type="ECO:0000256" key="7">
    <source>
        <dbReference type="ARBA" id="ARBA00022645"/>
    </source>
</evidence>
<evidence type="ECO:0000256" key="16">
    <source>
        <dbReference type="ARBA" id="ARBA00023145"/>
    </source>
</evidence>
<organism evidence="24 25">
    <name type="scientific">Edaphobacter modestus</name>
    <dbReference type="NCBI Taxonomy" id="388466"/>
    <lineage>
        <taxon>Bacteria</taxon>
        <taxon>Pseudomonadati</taxon>
        <taxon>Acidobacteriota</taxon>
        <taxon>Terriglobia</taxon>
        <taxon>Terriglobales</taxon>
        <taxon>Acidobacteriaceae</taxon>
        <taxon>Edaphobacter</taxon>
    </lineage>
</organism>
<dbReference type="SUPFAM" id="SSF53187">
    <property type="entry name" value="Zn-dependent exopeptidases"/>
    <property type="match status" value="1"/>
</dbReference>
<evidence type="ECO:0000256" key="20">
    <source>
        <dbReference type="ARBA" id="ARBA00033328"/>
    </source>
</evidence>
<evidence type="ECO:0000256" key="1">
    <source>
        <dbReference type="ARBA" id="ARBA00004240"/>
    </source>
</evidence>
<keyword evidence="13" id="KW-0862">Zinc</keyword>
<sequence length="592" mass="65651">MSLVRTVARWSFYTAAVAGLAIPSVAADKRPVKKEPIAETPSYYGPQPARENLDLTMYARIREEGFKHSHVMEFADALTNGIGPRLTGSPNMKKANEWTCNTLTKIGLENAHLEDWGEFGMGWQQINTWGRMITPDPEPLWLQAAPWSPATNGTLTGEAVYVNLSEAKDLDKYKGKLKGKIVLFGGIRTTPDLTDPLFRRYTAEDLAEMETYPTSDGRPGAPNVQQLMADRRKQAELRTEALKMMTAEGVAAIITPTRDGRNSGGTGIIFDDNGANLIRGAQTKETAVTIPNAVMMIEHYNRLARLLEHNVPVTLELNIETKFTGDHEHGFDTVAEIPGSDPRLKDQVVMVGGHLDSWISGTGATDNAAGSVVAMEAVRILKALDLKPRRTVRIALWSGEEEGLFGSQGYVKQHFGTFAEPEHPDPTGTPSFMRRRGKLTTTKEWETLDAYYNLDNGTGKIRGVYTQENYAIAPIFAQWIAPLKDLGVTTLSYRDTGGTDHLSFDAVGLPGFQYIQDPMDYETRTHHSDMDTFDRLHAEDLEQAAVIEAIFLYNTSEREAMMPRKPFPHPELEPQKTAPIPGIYPNAVTETK</sequence>
<evidence type="ECO:0000313" key="24">
    <source>
        <dbReference type="EMBL" id="RZU41784.1"/>
    </source>
</evidence>
<feature type="signal peptide" evidence="22">
    <location>
        <begin position="1"/>
        <end position="26"/>
    </location>
</feature>